<evidence type="ECO:0000313" key="1">
    <source>
        <dbReference type="EMBL" id="CAJ36142.1"/>
    </source>
</evidence>
<name>Q0W651_METAR</name>
<keyword evidence="2" id="KW-1185">Reference proteome</keyword>
<dbReference type="GeneID" id="5145206"/>
<dbReference type="KEGG" id="rci:RCIX766"/>
<proteinExistence type="predicted"/>
<dbReference type="RefSeq" id="WP_012036369.1">
    <property type="nucleotide sequence ID" value="NC_009464.1"/>
</dbReference>
<dbReference type="AlphaFoldDB" id="Q0W651"/>
<reference evidence="1 2" key="1">
    <citation type="journal article" date="2006" name="Science">
        <title>Genome of rice cluster I archaea -- the key methane producers in the rice rhizosphere.</title>
        <authorList>
            <person name="Erkel C."/>
            <person name="Kube M."/>
            <person name="Reinhardt R."/>
            <person name="Liesack W."/>
        </authorList>
    </citation>
    <scope>NUCLEOTIDE SEQUENCE [LARGE SCALE GENOMIC DNA]</scope>
    <source>
        <strain evidence="2">DSM 22066 / NBRC 105507 / MRE50</strain>
    </source>
</reference>
<sequence>MKTCANCRHVRPSSGTCKKNHAMDARGLKKDCKDWLKQDCTNCRYLTKDATTYYYQTTHKLWWTGRGNPYTGDRCEGCSLRAYASIRQTIDQVKRDTSDLYETVGSLSVECVTGRYDLVSTLELIAESISTSTSKAGELALRAREIERTSESVQHNPARPAEAVKGIMVAARASQASTSESVE</sequence>
<gene>
    <name evidence="1" type="ORF">RCIX766</name>
</gene>
<dbReference type="EMBL" id="AM114193">
    <property type="protein sequence ID" value="CAJ36142.1"/>
    <property type="molecule type" value="Genomic_DNA"/>
</dbReference>
<accession>Q0W651</accession>
<dbReference type="Proteomes" id="UP000000663">
    <property type="component" value="Chromosome"/>
</dbReference>
<evidence type="ECO:0000313" key="2">
    <source>
        <dbReference type="Proteomes" id="UP000000663"/>
    </source>
</evidence>
<protein>
    <submittedName>
        <fullName evidence="1">Uncharacterized protein</fullName>
    </submittedName>
</protein>
<dbReference type="STRING" id="351160.RCIX766"/>
<organism evidence="1 2">
    <name type="scientific">Methanocella arvoryzae (strain DSM 22066 / NBRC 105507 / MRE50)</name>
    <dbReference type="NCBI Taxonomy" id="351160"/>
    <lineage>
        <taxon>Archaea</taxon>
        <taxon>Methanobacteriati</taxon>
        <taxon>Methanobacteriota</taxon>
        <taxon>Stenosarchaea group</taxon>
        <taxon>Methanomicrobia</taxon>
        <taxon>Methanocellales</taxon>
        <taxon>Methanocellaceae</taxon>
        <taxon>Methanocella</taxon>
    </lineage>
</organism>